<dbReference type="AlphaFoldDB" id="A0A847ETS7"/>
<dbReference type="CDD" id="cd07208">
    <property type="entry name" value="Pat_hypo_Ecoli_yjju_like"/>
    <property type="match status" value="1"/>
</dbReference>
<sequence>MEIFSIFLYGPADIQLIEHMNIKKVALVLQGGAVRGAFTAGVLDVLMENDLYFQYVVGVSAGALISLSYLSKQIGRSRSVVVDFMADKKFVNPRFLLTKRSLFDFDYLFGDMATKILPFDFDTYEKSPIKFVVGTTSCHSGQPLYFIKDETPDFFKAIAASSSLPFFSAPVFVGEEPCLDGGIATPIPFQKALDDGYKKMIVITTRDKNYRKDLDKPQHKNGLKALYGKYPKFIEAALEYPRRYNQDAARLEELENLGMAFVVRPRLPITLKRTEKDRAELAKVYERGRAVATELLPKIKEYIKNE</sequence>
<dbReference type="Proteomes" id="UP000554004">
    <property type="component" value="Unassembled WGS sequence"/>
</dbReference>
<dbReference type="Pfam" id="PF01734">
    <property type="entry name" value="Patatin"/>
    <property type="match status" value="1"/>
</dbReference>
<evidence type="ECO:0000256" key="1">
    <source>
        <dbReference type="ARBA" id="ARBA00022801"/>
    </source>
</evidence>
<evidence type="ECO:0000259" key="5">
    <source>
        <dbReference type="PROSITE" id="PS51635"/>
    </source>
</evidence>
<evidence type="ECO:0000256" key="4">
    <source>
        <dbReference type="PROSITE-ProRule" id="PRU01161"/>
    </source>
</evidence>
<feature type="active site" description="Nucleophile" evidence="4">
    <location>
        <position position="60"/>
    </location>
</feature>
<organism evidence="6 7">
    <name type="scientific">Candidatus Dojkabacteria bacterium</name>
    <dbReference type="NCBI Taxonomy" id="2099670"/>
    <lineage>
        <taxon>Bacteria</taxon>
        <taxon>Candidatus Dojkabacteria</taxon>
    </lineage>
</organism>
<comment type="caution">
    <text evidence="6">The sequence shown here is derived from an EMBL/GenBank/DDBJ whole genome shotgun (WGS) entry which is preliminary data.</text>
</comment>
<feature type="short sequence motif" description="DGA/G" evidence="4">
    <location>
        <begin position="180"/>
        <end position="182"/>
    </location>
</feature>
<dbReference type="EMBL" id="JAAZAL010000141">
    <property type="protein sequence ID" value="NLE31373.1"/>
    <property type="molecule type" value="Genomic_DNA"/>
</dbReference>
<reference evidence="6 7" key="1">
    <citation type="journal article" date="2020" name="Biotechnol. Biofuels">
        <title>New insights from the biogas microbiome by comprehensive genome-resolved metagenomics of nearly 1600 species originating from multiple anaerobic digesters.</title>
        <authorList>
            <person name="Campanaro S."/>
            <person name="Treu L."/>
            <person name="Rodriguez-R L.M."/>
            <person name="Kovalovszki A."/>
            <person name="Ziels R.M."/>
            <person name="Maus I."/>
            <person name="Zhu X."/>
            <person name="Kougias P.G."/>
            <person name="Basile A."/>
            <person name="Luo G."/>
            <person name="Schluter A."/>
            <person name="Konstantinidis K.T."/>
            <person name="Angelidaki I."/>
        </authorList>
    </citation>
    <scope>NUCLEOTIDE SEQUENCE [LARGE SCALE GENOMIC DNA]</scope>
    <source>
        <strain evidence="6">AS06rmzACSIP_421</strain>
    </source>
</reference>
<dbReference type="InterPro" id="IPR016035">
    <property type="entry name" value="Acyl_Trfase/lysoPLipase"/>
</dbReference>
<name>A0A847ETS7_9BACT</name>
<accession>A0A847ETS7</accession>
<evidence type="ECO:0000313" key="6">
    <source>
        <dbReference type="EMBL" id="NLE31373.1"/>
    </source>
</evidence>
<protein>
    <submittedName>
        <fullName evidence="6">Patatin family protein</fullName>
    </submittedName>
</protein>
<dbReference type="PANTHER" id="PTHR14226">
    <property type="entry name" value="NEUROPATHY TARGET ESTERASE/SWISS CHEESE D.MELANOGASTER"/>
    <property type="match status" value="1"/>
</dbReference>
<evidence type="ECO:0000256" key="2">
    <source>
        <dbReference type="ARBA" id="ARBA00022963"/>
    </source>
</evidence>
<dbReference type="SUPFAM" id="SSF52151">
    <property type="entry name" value="FabD/lysophospholipase-like"/>
    <property type="match status" value="1"/>
</dbReference>
<dbReference type="InterPro" id="IPR050301">
    <property type="entry name" value="NTE"/>
</dbReference>
<keyword evidence="2 4" id="KW-0442">Lipid degradation</keyword>
<dbReference type="InterPro" id="IPR002641">
    <property type="entry name" value="PNPLA_dom"/>
</dbReference>
<dbReference type="Pfam" id="PF19890">
    <property type="entry name" value="DUF6363"/>
    <property type="match status" value="1"/>
</dbReference>
<dbReference type="InterPro" id="IPR045943">
    <property type="entry name" value="DUF6363"/>
</dbReference>
<comment type="caution">
    <text evidence="4">Lacks conserved residue(s) required for the propagation of feature annotation.</text>
</comment>
<feature type="domain" description="PNPLA" evidence="5">
    <location>
        <begin position="27"/>
        <end position="193"/>
    </location>
</feature>
<proteinExistence type="predicted"/>
<dbReference type="GO" id="GO:0016787">
    <property type="term" value="F:hydrolase activity"/>
    <property type="evidence" value="ECO:0007669"/>
    <property type="project" value="UniProtKB-UniRule"/>
</dbReference>
<feature type="active site" description="Proton acceptor" evidence="4">
    <location>
        <position position="180"/>
    </location>
</feature>
<gene>
    <name evidence="6" type="ORF">GX618_03840</name>
</gene>
<keyword evidence="3 4" id="KW-0443">Lipid metabolism</keyword>
<dbReference type="InterPro" id="IPR037483">
    <property type="entry name" value="YjjU-like"/>
</dbReference>
<dbReference type="Gene3D" id="3.40.1090.10">
    <property type="entry name" value="Cytosolic phospholipase A2 catalytic domain"/>
    <property type="match status" value="2"/>
</dbReference>
<dbReference type="GO" id="GO:0016042">
    <property type="term" value="P:lipid catabolic process"/>
    <property type="evidence" value="ECO:0007669"/>
    <property type="project" value="UniProtKB-UniRule"/>
</dbReference>
<dbReference type="PROSITE" id="PS51635">
    <property type="entry name" value="PNPLA"/>
    <property type="match status" value="1"/>
</dbReference>
<keyword evidence="1 4" id="KW-0378">Hydrolase</keyword>
<evidence type="ECO:0000313" key="7">
    <source>
        <dbReference type="Proteomes" id="UP000554004"/>
    </source>
</evidence>
<dbReference type="PANTHER" id="PTHR14226:SF25">
    <property type="entry name" value="PHOSPHOESTERASE"/>
    <property type="match status" value="1"/>
</dbReference>
<feature type="short sequence motif" description="GXSXG" evidence="4">
    <location>
        <begin position="58"/>
        <end position="62"/>
    </location>
</feature>
<evidence type="ECO:0000256" key="3">
    <source>
        <dbReference type="ARBA" id="ARBA00023098"/>
    </source>
</evidence>